<sequence length="89" mass="10485">MKQRELEQTQADVWFMMCEVWFIETYTTCFGFKHPFSLLNLKHMLFIPVLIIYFFFLFDLNAFGQKHWGLLELALSALSGLLITLSTSI</sequence>
<evidence type="ECO:0000313" key="2">
    <source>
        <dbReference type="EMBL" id="KAG8448339.1"/>
    </source>
</evidence>
<keyword evidence="1" id="KW-0472">Membrane</keyword>
<keyword evidence="1" id="KW-0812">Transmembrane</keyword>
<keyword evidence="1" id="KW-1133">Transmembrane helix</keyword>
<accession>A0A8T2JSW9</accession>
<gene>
    <name evidence="2" type="ORF">GDO86_015433</name>
</gene>
<evidence type="ECO:0000256" key="1">
    <source>
        <dbReference type="SAM" id="Phobius"/>
    </source>
</evidence>
<name>A0A8T2JSW9_9PIPI</name>
<protein>
    <submittedName>
        <fullName evidence="2">Uncharacterized protein</fullName>
    </submittedName>
</protein>
<reference evidence="2" key="1">
    <citation type="thesis" date="2020" institute="ProQuest LLC" country="789 East Eisenhower Parkway, Ann Arbor, MI, USA">
        <title>Comparative Genomics and Chromosome Evolution.</title>
        <authorList>
            <person name="Mudd A.B."/>
        </authorList>
    </citation>
    <scope>NUCLEOTIDE SEQUENCE</scope>
    <source>
        <strain evidence="2">Female2</strain>
        <tissue evidence="2">Blood</tissue>
    </source>
</reference>
<dbReference type="AlphaFoldDB" id="A0A8T2JSW9"/>
<feature type="transmembrane region" description="Helical" evidence="1">
    <location>
        <begin position="68"/>
        <end position="85"/>
    </location>
</feature>
<dbReference type="EMBL" id="JAACNH010000003">
    <property type="protein sequence ID" value="KAG8448339.1"/>
    <property type="molecule type" value="Genomic_DNA"/>
</dbReference>
<comment type="caution">
    <text evidence="2">The sequence shown here is derived from an EMBL/GenBank/DDBJ whole genome shotgun (WGS) entry which is preliminary data.</text>
</comment>
<organism evidence="2 3">
    <name type="scientific">Hymenochirus boettgeri</name>
    <name type="common">Congo dwarf clawed frog</name>
    <dbReference type="NCBI Taxonomy" id="247094"/>
    <lineage>
        <taxon>Eukaryota</taxon>
        <taxon>Metazoa</taxon>
        <taxon>Chordata</taxon>
        <taxon>Craniata</taxon>
        <taxon>Vertebrata</taxon>
        <taxon>Euteleostomi</taxon>
        <taxon>Amphibia</taxon>
        <taxon>Batrachia</taxon>
        <taxon>Anura</taxon>
        <taxon>Pipoidea</taxon>
        <taxon>Pipidae</taxon>
        <taxon>Pipinae</taxon>
        <taxon>Hymenochirus</taxon>
    </lineage>
</organism>
<feature type="transmembrane region" description="Helical" evidence="1">
    <location>
        <begin position="44"/>
        <end position="62"/>
    </location>
</feature>
<keyword evidence="3" id="KW-1185">Reference proteome</keyword>
<proteinExistence type="predicted"/>
<evidence type="ECO:0000313" key="3">
    <source>
        <dbReference type="Proteomes" id="UP000812440"/>
    </source>
</evidence>
<dbReference type="Proteomes" id="UP000812440">
    <property type="component" value="Chromosome 8_10"/>
</dbReference>